<sequence>MPALKMKAKASATCIREVSCLHVTQKSRKISKDSCSLVRLCCETAELDTSVQNCNNVVSTEFLTISFNLHITDSSKVVLSATENGHNEASHCKTWHDGEYPAFQKWFSSAEDPVLVRKMDSPPPACPTNFEAITSHVTDGNGIHFESIAQDDEGYEGGPAVPDMKADDYDNWISESSGCHTSDVLDYYISDMNVSVLNGIRGLDDILNDNLFVNSGYVGQNLMLDMTEESMKLPALKEKAEMVDMNSAGLCQELTKNSDYSQSFLVSHYDQEVDVNSGNVDLDEVDFDPQLFIRNFLDLSDMDPDLLPALVPKETERKRVTLVLDLDETLVHSSTEPCDDADFTFQVFFNMKEHTVYVRQRPFLRTFLERVAEMFEIIVFTASESVYAEKLLDILDPDRMLIARRAYRESCIFSDGSYAKDLTILGVDLARIAIIDNSPQVFRLQLDNGIPIKSWFDDPSDCALISLLPFLETLAAADDVRPIIAEKFSVKV</sequence>
<organism evidence="1 2">
    <name type="scientific">Citrus sinensis</name>
    <name type="common">Sweet orange</name>
    <name type="synonym">Citrus aurantium var. sinensis</name>
    <dbReference type="NCBI Taxonomy" id="2711"/>
    <lineage>
        <taxon>Eukaryota</taxon>
        <taxon>Viridiplantae</taxon>
        <taxon>Streptophyta</taxon>
        <taxon>Embryophyta</taxon>
        <taxon>Tracheophyta</taxon>
        <taxon>Spermatophyta</taxon>
        <taxon>Magnoliopsida</taxon>
        <taxon>eudicotyledons</taxon>
        <taxon>Gunneridae</taxon>
        <taxon>Pentapetalae</taxon>
        <taxon>rosids</taxon>
        <taxon>malvids</taxon>
        <taxon>Sapindales</taxon>
        <taxon>Rutaceae</taxon>
        <taxon>Aurantioideae</taxon>
        <taxon>Citrus</taxon>
    </lineage>
</organism>
<evidence type="ECO:0000313" key="2">
    <source>
        <dbReference type="Proteomes" id="UP000829398"/>
    </source>
</evidence>
<protein>
    <submittedName>
        <fullName evidence="1">FCP1 domain-containing protein</fullName>
    </submittedName>
</protein>
<comment type="caution">
    <text evidence="1">The sequence shown here is derived from an EMBL/GenBank/DDBJ whole genome shotgun (WGS) entry which is preliminary data.</text>
</comment>
<dbReference type="EMBL" id="CM039174">
    <property type="protein sequence ID" value="KAH9752746.1"/>
    <property type="molecule type" value="Genomic_DNA"/>
</dbReference>
<keyword evidence="2" id="KW-1185">Reference proteome</keyword>
<dbReference type="Proteomes" id="UP000829398">
    <property type="component" value="Chromosome 5"/>
</dbReference>
<accession>A0ACB8KEF4</accession>
<name>A0ACB8KEF4_CITSI</name>
<proteinExistence type="predicted"/>
<evidence type="ECO:0000313" key="1">
    <source>
        <dbReference type="EMBL" id="KAH9752746.1"/>
    </source>
</evidence>
<reference evidence="2" key="1">
    <citation type="journal article" date="2023" name="Hortic. Res.">
        <title>A chromosome-level phased genome enabling allele-level studies in sweet orange: a case study on citrus Huanglongbing tolerance.</title>
        <authorList>
            <person name="Wu B."/>
            <person name="Yu Q."/>
            <person name="Deng Z."/>
            <person name="Duan Y."/>
            <person name="Luo F."/>
            <person name="Gmitter F. Jr."/>
        </authorList>
    </citation>
    <scope>NUCLEOTIDE SEQUENCE [LARGE SCALE GENOMIC DNA]</scope>
    <source>
        <strain evidence="2">cv. Valencia</strain>
    </source>
</reference>
<gene>
    <name evidence="1" type="ORF">KPL71_014829</name>
</gene>